<dbReference type="SUPFAM" id="SSF53300">
    <property type="entry name" value="vWA-like"/>
    <property type="match status" value="1"/>
</dbReference>
<evidence type="ECO:0000313" key="3">
    <source>
        <dbReference type="Proteomes" id="UP000507470"/>
    </source>
</evidence>
<evidence type="ECO:0000259" key="1">
    <source>
        <dbReference type="PROSITE" id="PS50234"/>
    </source>
</evidence>
<sequence>MYGATNCFENTKLQITCLDKTKMKFWWKLLLFVITIELIDKNCHGKADLSKNSGQSKGENGACKYDIIFLLDMSSSVGPSGFEKAKDYVIETININELNYYPTQIGIITFSQDANMDIPLKQYKEKDKLIEAIRNIQWKGGVTNTLKGLNLLRLQGFTEENRYGEKITKIGIVVTDGKCTHPVATNAEAERVESNGIRLYSKGIGDDFDEEGLRNIGRLVPGTDCF</sequence>
<evidence type="ECO:0000313" key="2">
    <source>
        <dbReference type="EMBL" id="CAC5409630.1"/>
    </source>
</evidence>
<reference evidence="2 3" key="1">
    <citation type="submission" date="2020-06" db="EMBL/GenBank/DDBJ databases">
        <authorList>
            <person name="Li R."/>
            <person name="Bekaert M."/>
        </authorList>
    </citation>
    <scope>NUCLEOTIDE SEQUENCE [LARGE SCALE GENOMIC DNA]</scope>
    <source>
        <strain evidence="3">wild</strain>
    </source>
</reference>
<organism evidence="2 3">
    <name type="scientific">Mytilus coruscus</name>
    <name type="common">Sea mussel</name>
    <dbReference type="NCBI Taxonomy" id="42192"/>
    <lineage>
        <taxon>Eukaryota</taxon>
        <taxon>Metazoa</taxon>
        <taxon>Spiralia</taxon>
        <taxon>Lophotrochozoa</taxon>
        <taxon>Mollusca</taxon>
        <taxon>Bivalvia</taxon>
        <taxon>Autobranchia</taxon>
        <taxon>Pteriomorphia</taxon>
        <taxon>Mytilida</taxon>
        <taxon>Mytiloidea</taxon>
        <taxon>Mytilidae</taxon>
        <taxon>Mytilinae</taxon>
        <taxon>Mytilus</taxon>
    </lineage>
</organism>
<dbReference type="OrthoDB" id="6092015at2759"/>
<accession>A0A6J8DS15</accession>
<dbReference type="PANTHER" id="PTHR24020">
    <property type="entry name" value="COLLAGEN ALPHA"/>
    <property type="match status" value="1"/>
</dbReference>
<dbReference type="InterPro" id="IPR002035">
    <property type="entry name" value="VWF_A"/>
</dbReference>
<dbReference type="Gene3D" id="3.40.50.410">
    <property type="entry name" value="von Willebrand factor, type A domain"/>
    <property type="match status" value="1"/>
</dbReference>
<dbReference type="PROSITE" id="PS50234">
    <property type="entry name" value="VWFA"/>
    <property type="match status" value="1"/>
</dbReference>
<feature type="domain" description="VWFA" evidence="1">
    <location>
        <begin position="66"/>
        <end position="226"/>
    </location>
</feature>
<proteinExistence type="predicted"/>
<dbReference type="PANTHER" id="PTHR24020:SF87">
    <property type="entry name" value="COLLAGEN ALPHA-1(VI) CHAIN-LIKE"/>
    <property type="match status" value="1"/>
</dbReference>
<dbReference type="InterPro" id="IPR036465">
    <property type="entry name" value="vWFA_dom_sf"/>
</dbReference>
<dbReference type="AlphaFoldDB" id="A0A6J8DS15"/>
<protein>
    <recommendedName>
        <fullName evidence="1">VWFA domain-containing protein</fullName>
    </recommendedName>
</protein>
<name>A0A6J8DS15_MYTCO</name>
<dbReference type="Proteomes" id="UP000507470">
    <property type="component" value="Unassembled WGS sequence"/>
</dbReference>
<dbReference type="SMART" id="SM00327">
    <property type="entry name" value="VWA"/>
    <property type="match status" value="1"/>
</dbReference>
<dbReference type="EMBL" id="CACVKT020007645">
    <property type="protein sequence ID" value="CAC5409630.1"/>
    <property type="molecule type" value="Genomic_DNA"/>
</dbReference>
<dbReference type="PRINTS" id="PR00453">
    <property type="entry name" value="VWFADOMAIN"/>
</dbReference>
<keyword evidence="3" id="KW-1185">Reference proteome</keyword>
<dbReference type="Pfam" id="PF00092">
    <property type="entry name" value="VWA"/>
    <property type="match status" value="1"/>
</dbReference>
<dbReference type="CDD" id="cd01450">
    <property type="entry name" value="vWFA_subfamily_ECM"/>
    <property type="match status" value="1"/>
</dbReference>
<dbReference type="InterPro" id="IPR050525">
    <property type="entry name" value="ECM_Assembly_Org"/>
</dbReference>
<gene>
    <name evidence="2" type="ORF">MCOR_42888</name>
</gene>